<keyword evidence="2" id="KW-1185">Reference proteome</keyword>
<gene>
    <name evidence="1" type="ORF">D3273_22465</name>
</gene>
<dbReference type="OrthoDB" id="8082225at2"/>
<name>A0A4Q2U4J1_9HYPH</name>
<reference evidence="1 2" key="2">
    <citation type="submission" date="2019-02" db="EMBL/GenBank/DDBJ databases">
        <title>'Lichenibacterium ramalinii' gen. nov. sp. nov., 'Lichenibacterium minor' gen. nov. sp. nov.</title>
        <authorList>
            <person name="Pankratov T."/>
        </authorList>
    </citation>
    <scope>NUCLEOTIDE SEQUENCE [LARGE SCALE GENOMIC DNA]</scope>
    <source>
        <strain evidence="1 2">RmlP026</strain>
    </source>
</reference>
<reference evidence="1 2" key="1">
    <citation type="submission" date="2018-12" db="EMBL/GenBank/DDBJ databases">
        <authorList>
            <person name="Grouzdev D.S."/>
            <person name="Krutkina M.S."/>
        </authorList>
    </citation>
    <scope>NUCLEOTIDE SEQUENCE [LARGE SCALE GENOMIC DNA]</scope>
    <source>
        <strain evidence="1 2">RmlP026</strain>
    </source>
</reference>
<organism evidence="1 2">
    <name type="scientific">Lichenibacterium minor</name>
    <dbReference type="NCBI Taxonomy" id="2316528"/>
    <lineage>
        <taxon>Bacteria</taxon>
        <taxon>Pseudomonadati</taxon>
        <taxon>Pseudomonadota</taxon>
        <taxon>Alphaproteobacteria</taxon>
        <taxon>Hyphomicrobiales</taxon>
        <taxon>Lichenihabitantaceae</taxon>
        <taxon>Lichenibacterium</taxon>
    </lineage>
</organism>
<dbReference type="AlphaFoldDB" id="A0A4Q2U4J1"/>
<sequence>MSLCTPFSEWKRCATLRQADIDGYLSAGVDIMSLVQSYDGSGLAVARDRIVAHPDRRRFEFSRFSRGAFLDVSAHILVALDREGEIADLVAFRGGENAFAGSWLGRIGLLGEEQLDRARDELRVHADVLSWLRAGRQGVVVIDPVRAAPMLRDAGSMVVGSWEEKRRLTDMLSVRLPPIAIEAPLKVRAAG</sequence>
<dbReference type="EMBL" id="QYBB01000042">
    <property type="protein sequence ID" value="RYC29706.1"/>
    <property type="molecule type" value="Genomic_DNA"/>
</dbReference>
<dbReference type="Proteomes" id="UP000290759">
    <property type="component" value="Unassembled WGS sequence"/>
</dbReference>
<protein>
    <submittedName>
        <fullName evidence="1">Uncharacterized protein</fullName>
    </submittedName>
</protein>
<evidence type="ECO:0000313" key="1">
    <source>
        <dbReference type="EMBL" id="RYC29706.1"/>
    </source>
</evidence>
<evidence type="ECO:0000313" key="2">
    <source>
        <dbReference type="Proteomes" id="UP000290759"/>
    </source>
</evidence>
<comment type="caution">
    <text evidence="1">The sequence shown here is derived from an EMBL/GenBank/DDBJ whole genome shotgun (WGS) entry which is preliminary data.</text>
</comment>
<accession>A0A4Q2U4J1</accession>
<dbReference type="RefSeq" id="WP_129229134.1">
    <property type="nucleotide sequence ID" value="NZ_QYBB01000042.1"/>
</dbReference>
<proteinExistence type="predicted"/>